<dbReference type="AlphaFoldDB" id="A0ABC8S0J9"/>
<reference evidence="2 3" key="1">
    <citation type="submission" date="2024-02" db="EMBL/GenBank/DDBJ databases">
        <authorList>
            <person name="Vignale AGUSTIN F."/>
            <person name="Sosa J E."/>
            <person name="Modenutti C."/>
        </authorList>
    </citation>
    <scope>NUCLEOTIDE SEQUENCE [LARGE SCALE GENOMIC DNA]</scope>
</reference>
<proteinExistence type="predicted"/>
<dbReference type="PANTHER" id="PTHR33052">
    <property type="entry name" value="DUF4228 DOMAIN PROTEIN-RELATED"/>
    <property type="match status" value="1"/>
</dbReference>
<comment type="caution">
    <text evidence="2">The sequence shown here is derived from an EMBL/GenBank/DDBJ whole genome shotgun (WGS) entry which is preliminary data.</text>
</comment>
<accession>A0ABC8S0J9</accession>
<dbReference type="EMBL" id="CAUOFW020002058">
    <property type="protein sequence ID" value="CAK9150652.1"/>
    <property type="molecule type" value="Genomic_DNA"/>
</dbReference>
<organism evidence="2 3">
    <name type="scientific">Ilex paraguariensis</name>
    <name type="common">yerba mate</name>
    <dbReference type="NCBI Taxonomy" id="185542"/>
    <lineage>
        <taxon>Eukaryota</taxon>
        <taxon>Viridiplantae</taxon>
        <taxon>Streptophyta</taxon>
        <taxon>Embryophyta</taxon>
        <taxon>Tracheophyta</taxon>
        <taxon>Spermatophyta</taxon>
        <taxon>Magnoliopsida</taxon>
        <taxon>eudicotyledons</taxon>
        <taxon>Gunneridae</taxon>
        <taxon>Pentapetalae</taxon>
        <taxon>asterids</taxon>
        <taxon>campanulids</taxon>
        <taxon>Aquifoliales</taxon>
        <taxon>Aquifoliaceae</taxon>
        <taxon>Ilex</taxon>
    </lineage>
</organism>
<dbReference type="EMBL" id="CAUOFW020002058">
    <property type="protein sequence ID" value="CAK9150651.1"/>
    <property type="molecule type" value="Genomic_DNA"/>
</dbReference>
<evidence type="ECO:0000313" key="3">
    <source>
        <dbReference type="Proteomes" id="UP001642360"/>
    </source>
</evidence>
<name>A0ABC8S0J9_9AQUA</name>
<keyword evidence="3" id="KW-1185">Reference proteome</keyword>
<protein>
    <submittedName>
        <fullName evidence="2">Uncharacterized protein</fullName>
    </submittedName>
</protein>
<sequence length="185" mass="20366">MGNYISCTLAAPPGKHSRAAKVIFPTGEIQQFNEPTKAAELMLETPNFFLVNSNSLHIGRRFSALNADEDLEMANVYVMFPMRRLNSVVTAADVGALFLTANSAANRTSAGRPGTLRIMPENGDHQALQISQAAAQTRIEEAVVPKLNLDDIEEFSTPEWKHRLSVCRSKKPLLETIAEEPICSR</sequence>
<evidence type="ECO:0000313" key="1">
    <source>
        <dbReference type="EMBL" id="CAK9150651.1"/>
    </source>
</evidence>
<gene>
    <name evidence="1" type="ORF">ILEXP_LOCUS18808</name>
    <name evidence="2" type="ORF">ILEXP_LOCUS18809</name>
</gene>
<evidence type="ECO:0000313" key="2">
    <source>
        <dbReference type="EMBL" id="CAK9150652.1"/>
    </source>
</evidence>
<dbReference type="Pfam" id="PF14009">
    <property type="entry name" value="PADRE"/>
    <property type="match status" value="1"/>
</dbReference>
<dbReference type="Proteomes" id="UP001642360">
    <property type="component" value="Unassembled WGS sequence"/>
</dbReference>
<dbReference type="InterPro" id="IPR025322">
    <property type="entry name" value="PADRE_dom"/>
</dbReference>